<dbReference type="Proteomes" id="UP001301958">
    <property type="component" value="Unassembled WGS sequence"/>
</dbReference>
<gene>
    <name evidence="2" type="ORF">QBC38DRAFT_459553</name>
</gene>
<evidence type="ECO:0000313" key="3">
    <source>
        <dbReference type="Proteomes" id="UP001301958"/>
    </source>
</evidence>
<feature type="region of interest" description="Disordered" evidence="1">
    <location>
        <begin position="1"/>
        <end position="83"/>
    </location>
</feature>
<feature type="compositionally biased region" description="Low complexity" evidence="1">
    <location>
        <begin position="48"/>
        <end position="62"/>
    </location>
</feature>
<accession>A0AAN7GUB2</accession>
<reference evidence="2" key="1">
    <citation type="journal article" date="2023" name="Mol. Phylogenet. Evol.">
        <title>Genome-scale phylogeny and comparative genomics of the fungal order Sordariales.</title>
        <authorList>
            <person name="Hensen N."/>
            <person name="Bonometti L."/>
            <person name="Westerberg I."/>
            <person name="Brannstrom I.O."/>
            <person name="Guillou S."/>
            <person name="Cros-Aarteil S."/>
            <person name="Calhoun S."/>
            <person name="Haridas S."/>
            <person name="Kuo A."/>
            <person name="Mondo S."/>
            <person name="Pangilinan J."/>
            <person name="Riley R."/>
            <person name="LaButti K."/>
            <person name="Andreopoulos B."/>
            <person name="Lipzen A."/>
            <person name="Chen C."/>
            <person name="Yan M."/>
            <person name="Daum C."/>
            <person name="Ng V."/>
            <person name="Clum A."/>
            <person name="Steindorff A."/>
            <person name="Ohm R.A."/>
            <person name="Martin F."/>
            <person name="Silar P."/>
            <person name="Natvig D.O."/>
            <person name="Lalanne C."/>
            <person name="Gautier V."/>
            <person name="Ament-Velasquez S.L."/>
            <person name="Kruys A."/>
            <person name="Hutchinson M.I."/>
            <person name="Powell A.J."/>
            <person name="Barry K."/>
            <person name="Miller A.N."/>
            <person name="Grigoriev I.V."/>
            <person name="Debuchy R."/>
            <person name="Gladieux P."/>
            <person name="Hiltunen Thoren M."/>
            <person name="Johannesson H."/>
        </authorList>
    </citation>
    <scope>NUCLEOTIDE SEQUENCE</scope>
    <source>
        <strain evidence="2">CBS 990.96</strain>
    </source>
</reference>
<evidence type="ECO:0000256" key="1">
    <source>
        <dbReference type="SAM" id="MobiDB-lite"/>
    </source>
</evidence>
<evidence type="ECO:0000313" key="2">
    <source>
        <dbReference type="EMBL" id="KAK4223265.1"/>
    </source>
</evidence>
<evidence type="ECO:0008006" key="4">
    <source>
        <dbReference type="Google" id="ProtNLM"/>
    </source>
</evidence>
<proteinExistence type="predicted"/>
<dbReference type="EMBL" id="MU865433">
    <property type="protein sequence ID" value="KAK4223265.1"/>
    <property type="molecule type" value="Genomic_DNA"/>
</dbReference>
<feature type="compositionally biased region" description="Gly residues" evidence="1">
    <location>
        <begin position="63"/>
        <end position="74"/>
    </location>
</feature>
<protein>
    <recommendedName>
        <fullName evidence="4">Protein kinase domain-containing protein</fullName>
    </recommendedName>
</protein>
<name>A0AAN7GUB2_9PEZI</name>
<reference evidence="2" key="2">
    <citation type="submission" date="2023-05" db="EMBL/GenBank/DDBJ databases">
        <authorList>
            <consortium name="Lawrence Berkeley National Laboratory"/>
            <person name="Steindorff A."/>
            <person name="Hensen N."/>
            <person name="Bonometti L."/>
            <person name="Westerberg I."/>
            <person name="Brannstrom I.O."/>
            <person name="Guillou S."/>
            <person name="Cros-Aarteil S."/>
            <person name="Calhoun S."/>
            <person name="Haridas S."/>
            <person name="Kuo A."/>
            <person name="Mondo S."/>
            <person name="Pangilinan J."/>
            <person name="Riley R."/>
            <person name="Labutti K."/>
            <person name="Andreopoulos B."/>
            <person name="Lipzen A."/>
            <person name="Chen C."/>
            <person name="Yanf M."/>
            <person name="Daum C."/>
            <person name="Ng V."/>
            <person name="Clum A."/>
            <person name="Ohm R."/>
            <person name="Martin F."/>
            <person name="Silar P."/>
            <person name="Natvig D."/>
            <person name="Lalanne C."/>
            <person name="Gautier V."/>
            <person name="Ament-Velasquez S.L."/>
            <person name="Kruys A."/>
            <person name="Hutchinson M.I."/>
            <person name="Powell A.J."/>
            <person name="Barry K."/>
            <person name="Miller A.N."/>
            <person name="Grigoriev I.V."/>
            <person name="Debuchy R."/>
            <person name="Gladieux P."/>
            <person name="Thoren M.H."/>
            <person name="Johannesson H."/>
        </authorList>
    </citation>
    <scope>NUCLEOTIDE SEQUENCE</scope>
    <source>
        <strain evidence="2">CBS 990.96</strain>
    </source>
</reference>
<sequence>MGELPAELLMKHPRSSVSKDQASARKKRKPLPSSPPEKTPALKRPRRPGASAAGAAARRAQVGGRGRTVIGKGGLPTRKKQPSILAKVGQAGDGTGRGAGQGRKLPLFDMPANYPADAFLGAARPKPPRRMSRAVHIDMWGQIQQDAQAAAQAQVPPGMAIPPGLARGGATIPGIGLDVPMGIPSVVPPAAFVPSTGGNGVPLQIAGTPMMKTETGNFLHLEPVEPARPKCGPADHIMVMEYLEYNSLAHLLWTVHQRQMKIPSRTLWLIFIEVIRTNTNKKWPEKMPFAGLLPEDGGTELCHFDIDPSNIFVDGLKIGPPTTTTLWYQ</sequence>
<organism evidence="2 3">
    <name type="scientific">Podospora fimiseda</name>
    <dbReference type="NCBI Taxonomy" id="252190"/>
    <lineage>
        <taxon>Eukaryota</taxon>
        <taxon>Fungi</taxon>
        <taxon>Dikarya</taxon>
        <taxon>Ascomycota</taxon>
        <taxon>Pezizomycotina</taxon>
        <taxon>Sordariomycetes</taxon>
        <taxon>Sordariomycetidae</taxon>
        <taxon>Sordariales</taxon>
        <taxon>Podosporaceae</taxon>
        <taxon>Podospora</taxon>
    </lineage>
</organism>
<dbReference type="AlphaFoldDB" id="A0AAN7GUB2"/>
<keyword evidence="3" id="KW-1185">Reference proteome</keyword>
<comment type="caution">
    <text evidence="2">The sequence shown here is derived from an EMBL/GenBank/DDBJ whole genome shotgun (WGS) entry which is preliminary data.</text>
</comment>